<feature type="compositionally biased region" description="Polar residues" evidence="1">
    <location>
        <begin position="660"/>
        <end position="671"/>
    </location>
</feature>
<sequence length="1271" mass="141917">MNHWDVPAQDSYTVVVYGEHFEQGEPFQSFTVGSKETAKELIQQILRRNHLNLKDPNLFYLTFLVDPLDAPTNYEPMAVSRFVRCSGDRFHIGTLYSDAILSRTLDLTKDNRITLHMQPGGMLRVYDSCFSKPPSIRQLYISRTTCSEEVITLVMTIVGSSEPPEDYCLVEEDANDGGRILREKDYPLLVSRTSGHNGVLILRRKEDALRSDRMRRKPWVSRSKSFSGRNSSPEKHSSNEYRDYEQRNLSQFCRPLNLLPRIFRSLRCSKIMESEKRDISLRPVRNSHSARWNSPSMRQYLIERSCSPHRMVHCDFNANTAEGASVNRSFVNPYYRTLPHSRPKNKCETGCIVREFDQDRSNWSLEPSGMASPPPPLHPSPGADFCGASSGTVQTHLSRRMTFNSVDNRGATGQWNKAPPRPPMSKRIAKFDADRSTGAVTIQQRTETYPLKEAVRNQMQNVNSEEQNQSLDGLIEEKDTEESRVTSVMSSCSPFDPRSAEESGLTELERVWERTRVRKIRTVRETTSSEHAPQTNVIPPPLARDYDSPLEMNKANTERSKICSPAEVNDEGESHEPTVKVDVPVVPSTSSGFERFHNKKATEELSHCRVKSWTNLPPGPKRLTGVSSDPEEFGNRESPTPPPIMPRQHTATNRPPLAASQPSRVSQQESPSFQKIPISIINSVPTEPTVVGELLKSVVSHEQKTLSTENITEIREETSNSVKLPIEHKSLSYEPRSFLSQQINVQSPRLQPDGNNSNVAAVSTDKMMTLTTPLQAIPESPARSTSKLTITLPDIPRPSSATFGIPETKSGKPKNSSAVSSRSVSFLHPATTKTNRLAVTPLKTVNETITTSLKPRKQTPPALLDKPKFCRSNGVLSDQAGTNEEKSRKWIPKPDFKTIFGTVGRTPTPISEVSKSQTIWSCASKPHDQSSELIRRSPYPSLFDVLHHCNILRVVLDPNIPSQSRRLGLHLELTKFPLDDIQRANSIQCCEQQQQQQQQQQRQNTGSNETLTTAGGKGQYRPRGPKPRIIPREGSAFRAFDYRRLEEAPDVIAIRKIDPDSPAGIQGELAVGTLLLEINGKTLLQSTESDDDPAGASVAMLRYAEELLEFAAKTGRSGEASPVRITAARYHNRFGMENNTHSPERTNLVSRRFIIGKAMTEADLGNQVISWRKTPSSVISSDAQSSRSSRAKSEISLGSESLVSQTREGTRTPSDFSQPESTYATSQILSTDNSGTKAGLVWIPSSRFTFQRDSVTSATSTDTTRKSGARC</sequence>
<dbReference type="GO" id="GO:0045742">
    <property type="term" value="P:positive regulation of epidermal growth factor receptor signaling pathway"/>
    <property type="evidence" value="ECO:0007669"/>
    <property type="project" value="TreeGrafter"/>
</dbReference>
<feature type="region of interest" description="Disordered" evidence="1">
    <location>
        <begin position="998"/>
        <end position="1032"/>
    </location>
</feature>
<dbReference type="CDD" id="cd17043">
    <property type="entry name" value="RA"/>
    <property type="match status" value="1"/>
</dbReference>
<feature type="compositionally biased region" description="Low complexity" evidence="1">
    <location>
        <begin position="221"/>
        <end position="231"/>
    </location>
</feature>
<evidence type="ECO:0000313" key="4">
    <source>
        <dbReference type="Proteomes" id="UP000230066"/>
    </source>
</evidence>
<feature type="region of interest" description="Disordered" evidence="1">
    <location>
        <begin position="1175"/>
        <end position="1230"/>
    </location>
</feature>
<protein>
    <recommendedName>
        <fullName evidence="2">Ras-associating domain-containing protein</fullName>
    </recommendedName>
</protein>
<feature type="compositionally biased region" description="Polar residues" evidence="1">
    <location>
        <begin position="1198"/>
        <end position="1230"/>
    </location>
</feature>
<dbReference type="Gene3D" id="3.10.20.90">
    <property type="entry name" value="Phosphatidylinositol 3-kinase Catalytic Subunit, Chain A, domain 1"/>
    <property type="match status" value="2"/>
</dbReference>
<comment type="caution">
    <text evidence="3">The sequence shown here is derived from an EMBL/GenBank/DDBJ whole genome shotgun (WGS) entry which is preliminary data.</text>
</comment>
<name>A0A4E0RZ88_FASHE</name>
<accession>A0A4E0RZ88</accession>
<organism evidence="3 4">
    <name type="scientific">Fasciola hepatica</name>
    <name type="common">Liver fluke</name>
    <dbReference type="NCBI Taxonomy" id="6192"/>
    <lineage>
        <taxon>Eukaryota</taxon>
        <taxon>Metazoa</taxon>
        <taxon>Spiralia</taxon>
        <taxon>Lophotrochozoa</taxon>
        <taxon>Platyhelminthes</taxon>
        <taxon>Trematoda</taxon>
        <taxon>Digenea</taxon>
        <taxon>Plagiorchiida</taxon>
        <taxon>Echinostomata</taxon>
        <taxon>Echinostomatoidea</taxon>
        <taxon>Fasciolidae</taxon>
        <taxon>Fasciola</taxon>
    </lineage>
</organism>
<dbReference type="EMBL" id="JXXN02000282">
    <property type="protein sequence ID" value="THD27927.1"/>
    <property type="molecule type" value="Genomic_DNA"/>
</dbReference>
<gene>
    <name evidence="3" type="ORF">D915_001220</name>
</gene>
<feature type="compositionally biased region" description="Low complexity" evidence="1">
    <location>
        <begin position="1176"/>
        <end position="1188"/>
    </location>
</feature>
<feature type="region of interest" description="Disordered" evidence="1">
    <location>
        <begin position="478"/>
        <end position="501"/>
    </location>
</feature>
<feature type="region of interest" description="Disordered" evidence="1">
    <location>
        <begin position="612"/>
        <end position="671"/>
    </location>
</feature>
<dbReference type="InterPro" id="IPR029071">
    <property type="entry name" value="Ubiquitin-like_domsf"/>
</dbReference>
<dbReference type="PROSITE" id="PS50200">
    <property type="entry name" value="RA"/>
    <property type="match status" value="2"/>
</dbReference>
<dbReference type="Pfam" id="PF00788">
    <property type="entry name" value="RA"/>
    <property type="match status" value="2"/>
</dbReference>
<dbReference type="GO" id="GO:0007165">
    <property type="term" value="P:signal transduction"/>
    <property type="evidence" value="ECO:0007669"/>
    <property type="project" value="InterPro"/>
</dbReference>
<feature type="compositionally biased region" description="Basic and acidic residues" evidence="1">
    <location>
        <begin position="232"/>
        <end position="242"/>
    </location>
</feature>
<dbReference type="InterPro" id="IPR000159">
    <property type="entry name" value="RA_dom"/>
</dbReference>
<feature type="region of interest" description="Disordered" evidence="1">
    <location>
        <begin position="220"/>
        <end position="242"/>
    </location>
</feature>
<dbReference type="PANTHER" id="PTHR21298">
    <property type="entry name" value="GH01721P"/>
    <property type="match status" value="1"/>
</dbReference>
<dbReference type="PANTHER" id="PTHR21298:SF2">
    <property type="entry name" value="GH01721P"/>
    <property type="match status" value="1"/>
</dbReference>
<feature type="domain" description="Ras-associating" evidence="2">
    <location>
        <begin position="10"/>
        <end position="61"/>
    </location>
</feature>
<dbReference type="SUPFAM" id="SSF54236">
    <property type="entry name" value="Ubiquitin-like"/>
    <property type="match status" value="2"/>
</dbReference>
<evidence type="ECO:0000259" key="2">
    <source>
        <dbReference type="PROSITE" id="PS50200"/>
    </source>
</evidence>
<feature type="compositionally biased region" description="Polar residues" evidence="1">
    <location>
        <begin position="1004"/>
        <end position="1013"/>
    </location>
</feature>
<dbReference type="Proteomes" id="UP000230066">
    <property type="component" value="Unassembled WGS sequence"/>
</dbReference>
<feature type="region of interest" description="Disordered" evidence="1">
    <location>
        <begin position="525"/>
        <end position="547"/>
    </location>
</feature>
<reference evidence="3" key="1">
    <citation type="submission" date="2019-03" db="EMBL/GenBank/DDBJ databases">
        <title>Improved annotation for the trematode Fasciola hepatica.</title>
        <authorList>
            <person name="Choi Y.-J."/>
            <person name="Martin J."/>
            <person name="Mitreva M."/>
        </authorList>
    </citation>
    <scope>NUCLEOTIDE SEQUENCE [LARGE SCALE GENOMIC DNA]</scope>
</reference>
<feature type="region of interest" description="Disordered" evidence="1">
    <location>
        <begin position="791"/>
        <end position="823"/>
    </location>
</feature>
<keyword evidence="4" id="KW-1185">Reference proteome</keyword>
<dbReference type="AlphaFoldDB" id="A0A4E0RZ88"/>
<proteinExistence type="predicted"/>
<evidence type="ECO:0000256" key="1">
    <source>
        <dbReference type="SAM" id="MobiDB-lite"/>
    </source>
</evidence>
<dbReference type="GO" id="GO:0045743">
    <property type="term" value="P:positive regulation of fibroblast growth factor receptor signaling pathway"/>
    <property type="evidence" value="ECO:0007669"/>
    <property type="project" value="TreeGrafter"/>
</dbReference>
<evidence type="ECO:0000313" key="3">
    <source>
        <dbReference type="EMBL" id="THD27927.1"/>
    </source>
</evidence>
<feature type="domain" description="Ras-associating" evidence="2">
    <location>
        <begin position="119"/>
        <end position="207"/>
    </location>
</feature>